<dbReference type="InterPro" id="IPR036322">
    <property type="entry name" value="WD40_repeat_dom_sf"/>
</dbReference>
<dbReference type="PANTHER" id="PTHR19932:SF10">
    <property type="entry name" value="WD REPEAT AND HMG-BOX DNA-BINDING PROTEIN 1"/>
    <property type="match status" value="1"/>
</dbReference>
<dbReference type="OrthoDB" id="421590at2759"/>
<dbReference type="PROSITE" id="PS50082">
    <property type="entry name" value="WD_REPEATS_2"/>
    <property type="match status" value="1"/>
</dbReference>
<dbReference type="Gene3D" id="2.130.10.10">
    <property type="entry name" value="YVTN repeat-like/Quinoprotein amine dehydrogenase"/>
    <property type="match status" value="1"/>
</dbReference>
<feature type="compositionally biased region" description="Acidic residues" evidence="2">
    <location>
        <begin position="415"/>
        <end position="431"/>
    </location>
</feature>
<dbReference type="InterPro" id="IPR001680">
    <property type="entry name" value="WD40_rpt"/>
</dbReference>
<dbReference type="PANTHER" id="PTHR19932">
    <property type="entry name" value="WD REPEAT AND HMG-BOX DNA BINDING PROTEIN"/>
    <property type="match status" value="1"/>
</dbReference>
<feature type="compositionally biased region" description="Basic and acidic residues" evidence="2">
    <location>
        <begin position="378"/>
        <end position="390"/>
    </location>
</feature>
<evidence type="ECO:0000256" key="1">
    <source>
        <dbReference type="PROSITE-ProRule" id="PRU00221"/>
    </source>
</evidence>
<proteinExistence type="predicted"/>
<dbReference type="SUPFAM" id="SSF50978">
    <property type="entry name" value="WD40 repeat-like"/>
    <property type="match status" value="1"/>
</dbReference>
<feature type="compositionally biased region" description="Polar residues" evidence="2">
    <location>
        <begin position="11"/>
        <end position="20"/>
    </location>
</feature>
<dbReference type="Pfam" id="PF00400">
    <property type="entry name" value="WD40"/>
    <property type="match status" value="1"/>
</dbReference>
<accession>A0A0G4FWM4</accession>
<dbReference type="AlphaFoldDB" id="A0A0G4FWM4"/>
<evidence type="ECO:0000313" key="4">
    <source>
        <dbReference type="EMBL" id="CEM19541.1"/>
    </source>
</evidence>
<evidence type="ECO:0000259" key="3">
    <source>
        <dbReference type="Pfam" id="PF12341"/>
    </source>
</evidence>
<evidence type="ECO:0000313" key="5">
    <source>
        <dbReference type="Proteomes" id="UP000041254"/>
    </source>
</evidence>
<organism evidence="4 5">
    <name type="scientific">Vitrella brassicaformis (strain CCMP3155)</name>
    <dbReference type="NCBI Taxonomy" id="1169540"/>
    <lineage>
        <taxon>Eukaryota</taxon>
        <taxon>Sar</taxon>
        <taxon>Alveolata</taxon>
        <taxon>Colpodellida</taxon>
        <taxon>Vitrellaceae</taxon>
        <taxon>Vitrella</taxon>
    </lineage>
</organism>
<dbReference type="GO" id="GO:0000278">
    <property type="term" value="P:mitotic cell cycle"/>
    <property type="evidence" value="ECO:0007669"/>
    <property type="project" value="TreeGrafter"/>
</dbReference>
<dbReference type="Pfam" id="PF12341">
    <property type="entry name" value="Mcl1_mid"/>
    <property type="match status" value="1"/>
</dbReference>
<protein>
    <recommendedName>
        <fullName evidence="3">WDHD1/CFT4 second beta-propeller domain-containing protein</fullName>
    </recommendedName>
</protein>
<feature type="domain" description="WDHD1/CFT4 second beta-propeller" evidence="3">
    <location>
        <begin position="515"/>
        <end position="814"/>
    </location>
</feature>
<dbReference type="STRING" id="1169540.A0A0G4FWM4"/>
<dbReference type="InterPro" id="IPR015943">
    <property type="entry name" value="WD40/YVTN_repeat-like_dom_sf"/>
</dbReference>
<dbReference type="InterPro" id="IPR022100">
    <property type="entry name" value="WDHD1/CFT4_beta-prop_2nd"/>
</dbReference>
<dbReference type="SMART" id="SM00320">
    <property type="entry name" value="WD40"/>
    <property type="match status" value="2"/>
</dbReference>
<feature type="region of interest" description="Disordered" evidence="2">
    <location>
        <begin position="993"/>
        <end position="1091"/>
    </location>
</feature>
<feature type="compositionally biased region" description="Basic and acidic residues" evidence="2">
    <location>
        <begin position="400"/>
        <end position="414"/>
    </location>
</feature>
<dbReference type="VEuPathDB" id="CryptoDB:Vbra_57"/>
<feature type="compositionally biased region" description="Gly residues" evidence="2">
    <location>
        <begin position="1071"/>
        <end position="1084"/>
    </location>
</feature>
<feature type="region of interest" description="Disordered" evidence="2">
    <location>
        <begin position="1"/>
        <end position="20"/>
    </location>
</feature>
<dbReference type="GO" id="GO:0003682">
    <property type="term" value="F:chromatin binding"/>
    <property type="evidence" value="ECO:0007669"/>
    <property type="project" value="TreeGrafter"/>
</dbReference>
<sequence length="1091" mass="116704">MAAEGGGDSATDVQWHSSPTGELLDKGGEIILTNSSLYLSDFAAGTLTPITPGPPSSLAEQPIFTAQAAAQKGIKAIAVFAGNGGGGGGDDGDGGSSHPLVCVGDGKGEVWVHRYSDGVYKAESLVCRTAGEIRYVSFCDLQEGEDGVRGLKVGCCVDLGTVILFDVNTKKRFECGPVEGACSLAVDPRGEFLAVASADGPMVIYEIRNFAEDATGAEDFSGKDYFHKTAVTCTNRLLMAWHPKADFLVVSGERYPRPVTRDSWLISEDLQKHTKHTDAVHFLCWDAEGSILVSGGADHSVMIWRCEAENNIYPIHTFPVGVSGGFHLISMSCAEAFTDAGGDELLQERKALRIGLLRRDGTWALPCFSKSLLYEGKPPQDSEGREDGGRKQAGGLDGRTGAKEKDRSVGKLIDDEANEAGDEEPDGPPVDLDFDDLDMADPPPMDDTMAGGGLGASSTMAVDEDKVKKIAMDAMWETGAPQEAFMPCSTLFEDDLSGLKDDADADQMAVDGDRRRSRFLCWNSFGWIVLREGGGDAHDDGHIIEMRFTFMGGEAKTKIKHDPDREYSLASISERGAVFAKVGVVDPFGEPDANRAKIEFYPYQTWQSDTHFRQNWTYALSNDEQIDNVAVGGEFVAAMTNMRYLRLFDASGVQLSVTCLDGPCVSSAAFDSLLMVVTHAQGSAYTRTNEQCLAFTLYDIKSSHIVSKGPVSLSPGSQLSWIAFSETAVPLTMDTLGIVRALLPCWSAPGGRMDFSWAPVLDYRAEGQGMTIKEDDPCQWWPVQATGDEVFAVHPPRGVARPYPRHPLPGNATVPRKLAMPFCGMTKQRPGGVQRQAKDMSLGDTEELRYRTSLMQSLLAYGSNFSIPSFVCDLSGACAAVEKGKESLAVTFATPLVERRLNAEINAQQSLGRLMSMARVRAAQEVRLFKACVDTQQLERALAVYKRMDPAGQAIAPATKYALSTPSASQLAREIRKYNEAREEQIAKIASSITQQQPTPLISPPQETAAAAAAPGGGGGAGGGTFKSEINSQASSGAAGRGEQQQPADGRPNPFKRKQDGTAGGNDSRRGGGGGGGGRGGGLGAAKKGRF</sequence>
<feature type="repeat" description="WD" evidence="1">
    <location>
        <begin position="273"/>
        <end position="314"/>
    </location>
</feature>
<evidence type="ECO:0000256" key="2">
    <source>
        <dbReference type="SAM" id="MobiDB-lite"/>
    </source>
</evidence>
<reference evidence="4 5" key="1">
    <citation type="submission" date="2014-11" db="EMBL/GenBank/DDBJ databases">
        <authorList>
            <person name="Zhu J."/>
            <person name="Qi W."/>
            <person name="Song R."/>
        </authorList>
    </citation>
    <scope>NUCLEOTIDE SEQUENCE [LARGE SCALE GENOMIC DNA]</scope>
</reference>
<dbReference type="Proteomes" id="UP000041254">
    <property type="component" value="Unassembled WGS sequence"/>
</dbReference>
<dbReference type="GO" id="GO:0006281">
    <property type="term" value="P:DNA repair"/>
    <property type="evidence" value="ECO:0007669"/>
    <property type="project" value="TreeGrafter"/>
</dbReference>
<dbReference type="GO" id="GO:0006261">
    <property type="term" value="P:DNA-templated DNA replication"/>
    <property type="evidence" value="ECO:0007669"/>
    <property type="project" value="TreeGrafter"/>
</dbReference>
<feature type="compositionally biased region" description="Gly residues" evidence="2">
    <location>
        <begin position="1015"/>
        <end position="1025"/>
    </location>
</feature>
<dbReference type="PROSITE" id="PS50294">
    <property type="entry name" value="WD_REPEATS_REGION"/>
    <property type="match status" value="1"/>
</dbReference>
<dbReference type="GO" id="GO:0043596">
    <property type="term" value="C:nuclear replication fork"/>
    <property type="evidence" value="ECO:0007669"/>
    <property type="project" value="TreeGrafter"/>
</dbReference>
<keyword evidence="5" id="KW-1185">Reference proteome</keyword>
<dbReference type="InParanoid" id="A0A0G4FWM4"/>
<keyword evidence="1" id="KW-0853">WD repeat</keyword>
<name>A0A0G4FWM4_VITBC</name>
<feature type="region of interest" description="Disordered" evidence="2">
    <location>
        <begin position="375"/>
        <end position="431"/>
    </location>
</feature>
<gene>
    <name evidence="4" type="ORF">Vbra_57</name>
</gene>
<dbReference type="EMBL" id="CDMY01000515">
    <property type="protein sequence ID" value="CEM19541.1"/>
    <property type="molecule type" value="Genomic_DNA"/>
</dbReference>